<proteinExistence type="predicted"/>
<keyword evidence="2" id="KW-1185">Reference proteome</keyword>
<feature type="non-terminal residue" evidence="1">
    <location>
        <position position="113"/>
    </location>
</feature>
<gene>
    <name evidence="1" type="ORF">JOQ06_000392</name>
</gene>
<evidence type="ECO:0000313" key="1">
    <source>
        <dbReference type="EMBL" id="KAJ4924152.1"/>
    </source>
</evidence>
<feature type="non-terminal residue" evidence="1">
    <location>
        <position position="1"/>
    </location>
</feature>
<organism evidence="1 2">
    <name type="scientific">Pogonophryne albipinna</name>
    <dbReference type="NCBI Taxonomy" id="1090488"/>
    <lineage>
        <taxon>Eukaryota</taxon>
        <taxon>Metazoa</taxon>
        <taxon>Chordata</taxon>
        <taxon>Craniata</taxon>
        <taxon>Vertebrata</taxon>
        <taxon>Euteleostomi</taxon>
        <taxon>Actinopterygii</taxon>
        <taxon>Neopterygii</taxon>
        <taxon>Teleostei</taxon>
        <taxon>Neoteleostei</taxon>
        <taxon>Acanthomorphata</taxon>
        <taxon>Eupercaria</taxon>
        <taxon>Perciformes</taxon>
        <taxon>Notothenioidei</taxon>
        <taxon>Pogonophryne</taxon>
    </lineage>
</organism>
<accession>A0AAD6AG85</accession>
<dbReference type="AlphaFoldDB" id="A0AAD6AG85"/>
<dbReference type="Proteomes" id="UP001219934">
    <property type="component" value="Unassembled WGS sequence"/>
</dbReference>
<comment type="caution">
    <text evidence="1">The sequence shown here is derived from an EMBL/GenBank/DDBJ whole genome shotgun (WGS) entry which is preliminary data.</text>
</comment>
<evidence type="ECO:0000313" key="2">
    <source>
        <dbReference type="Proteomes" id="UP001219934"/>
    </source>
</evidence>
<sequence>RIPASSLAAPALGNGGKEARVRRVERIAGLLVIALPLSGATGRRHPSPWRVIPALLGIRTFSSQIKKSPVEEEPHSFAALAVIQGIQGGRSCSNGWQCSAIHSARQESAGSHR</sequence>
<name>A0AAD6AG85_9TELE</name>
<reference evidence="1" key="1">
    <citation type="submission" date="2022-11" db="EMBL/GenBank/DDBJ databases">
        <title>Chromosome-level genome of Pogonophryne albipinna.</title>
        <authorList>
            <person name="Jo E."/>
        </authorList>
    </citation>
    <scope>NUCLEOTIDE SEQUENCE</scope>
    <source>
        <strain evidence="1">SGF0006</strain>
        <tissue evidence="1">Muscle</tissue>
    </source>
</reference>
<dbReference type="EMBL" id="JAPTMU010000023">
    <property type="protein sequence ID" value="KAJ4924152.1"/>
    <property type="molecule type" value="Genomic_DNA"/>
</dbReference>
<protein>
    <submittedName>
        <fullName evidence="1">Uncharacterized protein</fullName>
    </submittedName>
</protein>